<proteinExistence type="predicted"/>
<evidence type="ECO:0000256" key="4">
    <source>
        <dbReference type="ARBA" id="ARBA00022741"/>
    </source>
</evidence>
<keyword evidence="4" id="KW-0547">Nucleotide-binding</keyword>
<name>A0A7C4ESA8_9BACT</name>
<dbReference type="InterPro" id="IPR011006">
    <property type="entry name" value="CheY-like_superfamily"/>
</dbReference>
<dbReference type="InterPro" id="IPR025943">
    <property type="entry name" value="Sigma_54_int_dom_ATP-bd_2"/>
</dbReference>
<evidence type="ECO:0000259" key="12">
    <source>
        <dbReference type="PROSITE" id="PS50045"/>
    </source>
</evidence>
<evidence type="ECO:0000256" key="10">
    <source>
        <dbReference type="ARBA" id="ARBA00023163"/>
    </source>
</evidence>
<evidence type="ECO:0000256" key="8">
    <source>
        <dbReference type="ARBA" id="ARBA00023125"/>
    </source>
</evidence>
<dbReference type="PROSITE" id="PS00676">
    <property type="entry name" value="SIGMA54_INTERACT_2"/>
    <property type="match status" value="1"/>
</dbReference>
<dbReference type="InterPro" id="IPR058031">
    <property type="entry name" value="AAA_lid_NorR"/>
</dbReference>
<comment type="caution">
    <text evidence="14">The sequence shown here is derived from an EMBL/GenBank/DDBJ whole genome shotgun (WGS) entry which is preliminary data.</text>
</comment>
<dbReference type="Pfam" id="PF00158">
    <property type="entry name" value="Sigma54_activat"/>
    <property type="match status" value="1"/>
</dbReference>
<dbReference type="AlphaFoldDB" id="A0A7C4ESA8"/>
<dbReference type="SUPFAM" id="SSF52172">
    <property type="entry name" value="CheY-like"/>
    <property type="match status" value="1"/>
</dbReference>
<evidence type="ECO:0000313" key="14">
    <source>
        <dbReference type="EMBL" id="HGH60725.1"/>
    </source>
</evidence>
<dbReference type="PRINTS" id="PR01590">
    <property type="entry name" value="HTHFIS"/>
</dbReference>
<dbReference type="EMBL" id="DTGT01000168">
    <property type="protein sequence ID" value="HGH60725.1"/>
    <property type="molecule type" value="Genomic_DNA"/>
</dbReference>
<comment type="subcellular location">
    <subcellularLocation>
        <location evidence="1">Cytoplasm</location>
    </subcellularLocation>
</comment>
<protein>
    <submittedName>
        <fullName evidence="14">Sigma-54-dependent Fis family transcriptional regulator</fullName>
    </submittedName>
</protein>
<evidence type="ECO:0000256" key="6">
    <source>
        <dbReference type="ARBA" id="ARBA00023012"/>
    </source>
</evidence>
<organism evidence="14">
    <name type="scientific">Desulfomonile tiedjei</name>
    <dbReference type="NCBI Taxonomy" id="2358"/>
    <lineage>
        <taxon>Bacteria</taxon>
        <taxon>Pseudomonadati</taxon>
        <taxon>Thermodesulfobacteriota</taxon>
        <taxon>Desulfomonilia</taxon>
        <taxon>Desulfomonilales</taxon>
        <taxon>Desulfomonilaceae</taxon>
        <taxon>Desulfomonile</taxon>
    </lineage>
</organism>
<keyword evidence="10" id="KW-0804">Transcription</keyword>
<accession>A0A7C4ESA8</accession>
<keyword evidence="2" id="KW-0963">Cytoplasm</keyword>
<sequence>MSTVLVVDDERNYLIVLDDLLSEEGYEVLTASSGPEALEIIKNTPVHTVLSDIKMPGMNGVELLDEIRNLDSDLPVILMTAFAEVDQAVEAMKKGALDHIQKPFDNEEIKKAVRRGVEKRLLLQNIRYLQTELGALWGNIVGKSKAMERVFTIMKKVADTPTTVLIHGESGTGKELIARGLHKSSSRANAPFVSINCAAVPETLLESELFGYEKGAFTGAYSLKQGKFEVADKGTLFLDEVGEMSLGLQVKLLRVLQEQEFQRVGGSKDIKVDVRVIAATNKDLKEEVDAGRFRADLYFRLNVVQIRVPPLRERKEDIPLLVAHFLKKLEGKLGRTVREVDPAAMSCFYRHVWPGNIRELENVLERAVVLCKGSTITVDDLPIEMREPSEIDRGVEDLISWEKGLAATLDSIEERIIRLALKKADNVQAQAAKLLGVSRSNLQYKMKKYGMLS</sequence>
<evidence type="ECO:0000256" key="7">
    <source>
        <dbReference type="ARBA" id="ARBA00023015"/>
    </source>
</evidence>
<dbReference type="SUPFAM" id="SSF46689">
    <property type="entry name" value="Homeodomain-like"/>
    <property type="match status" value="1"/>
</dbReference>
<feature type="domain" description="Sigma-54 factor interaction" evidence="12">
    <location>
        <begin position="140"/>
        <end position="369"/>
    </location>
</feature>
<evidence type="ECO:0000259" key="13">
    <source>
        <dbReference type="PROSITE" id="PS50110"/>
    </source>
</evidence>
<dbReference type="InterPro" id="IPR027417">
    <property type="entry name" value="P-loop_NTPase"/>
</dbReference>
<dbReference type="Pfam" id="PF00072">
    <property type="entry name" value="Response_reg"/>
    <property type="match status" value="1"/>
</dbReference>
<dbReference type="SMART" id="SM00448">
    <property type="entry name" value="REC"/>
    <property type="match status" value="1"/>
</dbReference>
<dbReference type="InterPro" id="IPR025944">
    <property type="entry name" value="Sigma_54_int_dom_CS"/>
</dbReference>
<keyword evidence="5" id="KW-0067">ATP-binding</keyword>
<dbReference type="FunFam" id="1.10.8.60:FF:000014">
    <property type="entry name" value="DNA-binding transcriptional regulator NtrC"/>
    <property type="match status" value="1"/>
</dbReference>
<dbReference type="SMART" id="SM00382">
    <property type="entry name" value="AAA"/>
    <property type="match status" value="1"/>
</dbReference>
<evidence type="ECO:0000256" key="9">
    <source>
        <dbReference type="ARBA" id="ARBA00023159"/>
    </source>
</evidence>
<dbReference type="Gene3D" id="3.40.50.2300">
    <property type="match status" value="1"/>
</dbReference>
<dbReference type="PANTHER" id="PTHR32071">
    <property type="entry name" value="TRANSCRIPTIONAL REGULATORY PROTEIN"/>
    <property type="match status" value="1"/>
</dbReference>
<dbReference type="FunFam" id="3.40.50.300:FF:000006">
    <property type="entry name" value="DNA-binding transcriptional regulator NtrC"/>
    <property type="match status" value="1"/>
</dbReference>
<dbReference type="Gene3D" id="1.10.8.60">
    <property type="match status" value="1"/>
</dbReference>
<dbReference type="Gene3D" id="1.10.10.60">
    <property type="entry name" value="Homeodomain-like"/>
    <property type="match status" value="1"/>
</dbReference>
<feature type="modified residue" description="4-aspartylphosphate" evidence="11">
    <location>
        <position position="52"/>
    </location>
</feature>
<keyword evidence="8" id="KW-0238">DNA-binding</keyword>
<dbReference type="FunFam" id="3.40.50.2300:FF:000018">
    <property type="entry name" value="DNA-binding transcriptional regulator NtrC"/>
    <property type="match status" value="1"/>
</dbReference>
<dbReference type="InterPro" id="IPR003593">
    <property type="entry name" value="AAA+_ATPase"/>
</dbReference>
<dbReference type="PROSITE" id="PS00675">
    <property type="entry name" value="SIGMA54_INTERACT_1"/>
    <property type="match status" value="1"/>
</dbReference>
<evidence type="ECO:0000256" key="5">
    <source>
        <dbReference type="ARBA" id="ARBA00022840"/>
    </source>
</evidence>
<dbReference type="GO" id="GO:0043565">
    <property type="term" value="F:sequence-specific DNA binding"/>
    <property type="evidence" value="ECO:0007669"/>
    <property type="project" value="InterPro"/>
</dbReference>
<keyword evidence="9" id="KW-0010">Activator</keyword>
<dbReference type="Pfam" id="PF25601">
    <property type="entry name" value="AAA_lid_14"/>
    <property type="match status" value="1"/>
</dbReference>
<dbReference type="PROSITE" id="PS00688">
    <property type="entry name" value="SIGMA54_INTERACT_3"/>
    <property type="match status" value="1"/>
</dbReference>
<dbReference type="InterPro" id="IPR002197">
    <property type="entry name" value="HTH_Fis"/>
</dbReference>
<evidence type="ECO:0000256" key="11">
    <source>
        <dbReference type="PROSITE-ProRule" id="PRU00169"/>
    </source>
</evidence>
<evidence type="ECO:0000256" key="1">
    <source>
        <dbReference type="ARBA" id="ARBA00004496"/>
    </source>
</evidence>
<dbReference type="CDD" id="cd00009">
    <property type="entry name" value="AAA"/>
    <property type="match status" value="1"/>
</dbReference>
<dbReference type="GO" id="GO:0000160">
    <property type="term" value="P:phosphorelay signal transduction system"/>
    <property type="evidence" value="ECO:0007669"/>
    <property type="project" value="UniProtKB-KW"/>
</dbReference>
<evidence type="ECO:0000256" key="3">
    <source>
        <dbReference type="ARBA" id="ARBA00022553"/>
    </source>
</evidence>
<dbReference type="InterPro" id="IPR025662">
    <property type="entry name" value="Sigma_54_int_dom_ATP-bd_1"/>
</dbReference>
<feature type="domain" description="Response regulatory" evidence="13">
    <location>
        <begin position="3"/>
        <end position="117"/>
    </location>
</feature>
<reference evidence="14" key="1">
    <citation type="journal article" date="2020" name="mSystems">
        <title>Genome- and Community-Level Interaction Insights into Carbon Utilization and Element Cycling Functions of Hydrothermarchaeota in Hydrothermal Sediment.</title>
        <authorList>
            <person name="Zhou Z."/>
            <person name="Liu Y."/>
            <person name="Xu W."/>
            <person name="Pan J."/>
            <person name="Luo Z.H."/>
            <person name="Li M."/>
        </authorList>
    </citation>
    <scope>NUCLEOTIDE SEQUENCE [LARGE SCALE GENOMIC DNA]</scope>
    <source>
        <strain evidence="14">SpSt-769</strain>
    </source>
</reference>
<gene>
    <name evidence="14" type="ORF">ENV54_05445</name>
</gene>
<keyword evidence="6" id="KW-0902">Two-component regulatory system</keyword>
<dbReference type="Gene3D" id="3.40.50.300">
    <property type="entry name" value="P-loop containing nucleotide triphosphate hydrolases"/>
    <property type="match status" value="1"/>
</dbReference>
<dbReference type="InterPro" id="IPR002078">
    <property type="entry name" value="Sigma_54_int"/>
</dbReference>
<dbReference type="Pfam" id="PF02954">
    <property type="entry name" value="HTH_8"/>
    <property type="match status" value="1"/>
</dbReference>
<keyword evidence="7" id="KW-0805">Transcription regulation</keyword>
<evidence type="ECO:0000256" key="2">
    <source>
        <dbReference type="ARBA" id="ARBA00022490"/>
    </source>
</evidence>
<dbReference type="InterPro" id="IPR001789">
    <property type="entry name" value="Sig_transdc_resp-reg_receiver"/>
</dbReference>
<dbReference type="GO" id="GO:0006355">
    <property type="term" value="P:regulation of DNA-templated transcription"/>
    <property type="evidence" value="ECO:0007669"/>
    <property type="project" value="InterPro"/>
</dbReference>
<dbReference type="InterPro" id="IPR009057">
    <property type="entry name" value="Homeodomain-like_sf"/>
</dbReference>
<dbReference type="GO" id="GO:0005524">
    <property type="term" value="F:ATP binding"/>
    <property type="evidence" value="ECO:0007669"/>
    <property type="project" value="UniProtKB-KW"/>
</dbReference>
<keyword evidence="3 11" id="KW-0597">Phosphoprotein</keyword>
<dbReference type="GO" id="GO:0005737">
    <property type="term" value="C:cytoplasm"/>
    <property type="evidence" value="ECO:0007669"/>
    <property type="project" value="UniProtKB-SubCell"/>
</dbReference>
<dbReference type="PROSITE" id="PS50045">
    <property type="entry name" value="SIGMA54_INTERACT_4"/>
    <property type="match status" value="1"/>
</dbReference>
<dbReference type="PROSITE" id="PS50110">
    <property type="entry name" value="RESPONSE_REGULATORY"/>
    <property type="match status" value="1"/>
</dbReference>
<dbReference type="SUPFAM" id="SSF52540">
    <property type="entry name" value="P-loop containing nucleoside triphosphate hydrolases"/>
    <property type="match status" value="1"/>
</dbReference>